<sequence length="228" mass="26193">MYRQAAGTMGRVLLAYAGIGAIGSGVGRTLLNAWDEMNPECYDNEEFDVLCYINGNIEKERQKRNFGLVLSPISPDKSPFHRNLSIIEDGVPVEMNPHDFIYEGHVEGEEHSRVYGSVFDGLFDGQIYLSDGSAFTVEKKLKYNNKREDSSSFHSRIVQVDHKLYKEIFKREGKYCINRTREEIISMFYNHMRTVNDIYEKARIDGMPSINFSVKQITAFKRIPPTLT</sequence>
<keyword evidence="2" id="KW-1185">Reference proteome</keyword>
<proteinExistence type="predicted"/>
<evidence type="ECO:0000313" key="2">
    <source>
        <dbReference type="Proteomes" id="UP000005239"/>
    </source>
</evidence>
<dbReference type="PANTHER" id="PTHR45702">
    <property type="entry name" value="ADAM10/ADAM17 METALLOPEPTIDASE FAMILY MEMBER"/>
    <property type="match status" value="1"/>
</dbReference>
<gene>
    <name evidence="1" type="primary">WBGene00282824</name>
</gene>
<dbReference type="EnsemblMetazoa" id="PPA44455.1">
    <property type="protein sequence ID" value="PPA44455.1"/>
    <property type="gene ID" value="WBGene00282824"/>
</dbReference>
<dbReference type="InterPro" id="IPR024079">
    <property type="entry name" value="MetalloPept_cat_dom_sf"/>
</dbReference>
<organism evidence="1 2">
    <name type="scientific">Pristionchus pacificus</name>
    <name type="common">Parasitic nematode worm</name>
    <dbReference type="NCBI Taxonomy" id="54126"/>
    <lineage>
        <taxon>Eukaryota</taxon>
        <taxon>Metazoa</taxon>
        <taxon>Ecdysozoa</taxon>
        <taxon>Nematoda</taxon>
        <taxon>Chromadorea</taxon>
        <taxon>Rhabditida</taxon>
        <taxon>Rhabditina</taxon>
        <taxon>Diplogasteromorpha</taxon>
        <taxon>Diplogasteroidea</taxon>
        <taxon>Neodiplogasteridae</taxon>
        <taxon>Pristionchus</taxon>
    </lineage>
</organism>
<dbReference type="InterPro" id="IPR051489">
    <property type="entry name" value="ADAM_Metalloproteinase"/>
</dbReference>
<dbReference type="PANTHER" id="PTHR45702:SF2">
    <property type="entry name" value="KUZBANIAN, ISOFORM A"/>
    <property type="match status" value="1"/>
</dbReference>
<dbReference type="GO" id="GO:0008237">
    <property type="term" value="F:metallopeptidase activity"/>
    <property type="evidence" value="ECO:0007669"/>
    <property type="project" value="InterPro"/>
</dbReference>
<protein>
    <submittedName>
        <fullName evidence="1">Uncharacterized protein</fullName>
    </submittedName>
</protein>
<name>A0A2A6BS91_PRIPA</name>
<dbReference type="Proteomes" id="UP000005239">
    <property type="component" value="Unassembled WGS sequence"/>
</dbReference>
<reference evidence="2" key="1">
    <citation type="journal article" date="2008" name="Nat. Genet.">
        <title>The Pristionchus pacificus genome provides a unique perspective on nematode lifestyle and parasitism.</title>
        <authorList>
            <person name="Dieterich C."/>
            <person name="Clifton S.W."/>
            <person name="Schuster L.N."/>
            <person name="Chinwalla A."/>
            <person name="Delehaunty K."/>
            <person name="Dinkelacker I."/>
            <person name="Fulton L."/>
            <person name="Fulton R."/>
            <person name="Godfrey J."/>
            <person name="Minx P."/>
            <person name="Mitreva M."/>
            <person name="Roeseler W."/>
            <person name="Tian H."/>
            <person name="Witte H."/>
            <person name="Yang S.P."/>
            <person name="Wilson R.K."/>
            <person name="Sommer R.J."/>
        </authorList>
    </citation>
    <scope>NUCLEOTIDE SEQUENCE [LARGE SCALE GENOMIC DNA]</scope>
    <source>
        <strain evidence="2">PS312</strain>
    </source>
</reference>
<accession>A0A2A6BS91</accession>
<accession>A0A8R1UZH0</accession>
<dbReference type="AlphaFoldDB" id="A0A2A6BS91"/>
<dbReference type="OrthoDB" id="2149267at2759"/>
<evidence type="ECO:0000313" key="1">
    <source>
        <dbReference type="EnsemblMetazoa" id="PPA44455.1"/>
    </source>
</evidence>
<reference evidence="1" key="2">
    <citation type="submission" date="2022-06" db="UniProtKB">
        <authorList>
            <consortium name="EnsemblMetazoa"/>
        </authorList>
    </citation>
    <scope>IDENTIFICATION</scope>
    <source>
        <strain evidence="1">PS312</strain>
    </source>
</reference>
<dbReference type="Gene3D" id="3.40.390.10">
    <property type="entry name" value="Collagenase (Catalytic Domain)"/>
    <property type="match status" value="1"/>
</dbReference>